<sequence>MAERVAIFISTPAQFHFYRNIVEGLEKRGVEIRLLFRDYGETLEVVEEYDGFVFSKVRSNWDRIYKLPVDVLRARKHLAGFKPDLVTGFEIYAPYTAKLLGARSFVFYDSEPRVNRLLNLQIRAYLPFVDAILTPSAYLDDLGSKHLRVNAYKELAYLHPKYFTPDRNVLDELGVSENEYAILRFNAFDAAHDVGLKGFGFEEKIRLVKELEKHLDVFISAEGDNIPKELESNVLRVSKKKIHHVLYFARLAVCETGTMSTEAALLGTPAIFIHPRAFAFGVFKELEERYGLLYRFDSENSEDIFEKSLMLVNQKEVKSAWKEKLRKVLREKIDIAEFMVWFVEKYPESLEEFGDNPDLQYSFRWRE</sequence>
<dbReference type="RefSeq" id="WP_048095735.1">
    <property type="nucleotide sequence ID" value="NZ_CP011267.1"/>
</dbReference>
<dbReference type="EMBL" id="CP011267">
    <property type="protein sequence ID" value="AKG91252.1"/>
    <property type="molecule type" value="Genomic_DNA"/>
</dbReference>
<reference evidence="1 2" key="1">
    <citation type="submission" date="2015-04" db="EMBL/GenBank/DDBJ databases">
        <title>The complete genome sequence of the hyperthermophilic, obligate iron-reducing archaeon Geoglobus ahangari strain 234T.</title>
        <authorList>
            <person name="Manzella M.P."/>
            <person name="Holmes D.E."/>
            <person name="Rocheleau J.M."/>
            <person name="Chung A."/>
            <person name="Reguera G."/>
            <person name="Kashefi K."/>
        </authorList>
    </citation>
    <scope>NUCLEOTIDE SEQUENCE [LARGE SCALE GENOMIC DNA]</scope>
    <source>
        <strain evidence="1 2">234</strain>
    </source>
</reference>
<dbReference type="PANTHER" id="PTHR39662">
    <property type="entry name" value="DUF354 DOMAIN-CONTAINING PROTEIN-RELATED"/>
    <property type="match status" value="1"/>
</dbReference>
<dbReference type="PANTHER" id="PTHR39662:SF1">
    <property type="entry name" value="DUF354 DOMAIN-CONTAINING PROTEIN"/>
    <property type="match status" value="1"/>
</dbReference>
<name>A0A0F7ID63_9EURY</name>
<proteinExistence type="predicted"/>
<dbReference type="PATRIC" id="fig|113653.22.peg.1438"/>
<dbReference type="OrthoDB" id="185087at2157"/>
<evidence type="ECO:0000313" key="1">
    <source>
        <dbReference type="EMBL" id="AKG91252.1"/>
    </source>
</evidence>
<dbReference type="KEGG" id="gah:GAH_01456"/>
<dbReference type="GeneID" id="24804026"/>
<organism evidence="1 2">
    <name type="scientific">Geoglobus ahangari</name>
    <dbReference type="NCBI Taxonomy" id="113653"/>
    <lineage>
        <taxon>Archaea</taxon>
        <taxon>Methanobacteriati</taxon>
        <taxon>Methanobacteriota</taxon>
        <taxon>Archaeoglobi</taxon>
        <taxon>Archaeoglobales</taxon>
        <taxon>Archaeoglobaceae</taxon>
        <taxon>Geoglobus</taxon>
    </lineage>
</organism>
<dbReference type="InParanoid" id="A0A0F7ID63"/>
<protein>
    <submittedName>
        <fullName evidence="1">Uncharacterized protein conserved in archaea</fullName>
    </submittedName>
</protein>
<accession>A0A0F7ID63</accession>
<keyword evidence="2" id="KW-1185">Reference proteome</keyword>
<dbReference type="InterPro" id="IPR007152">
    <property type="entry name" value="DUF354"/>
</dbReference>
<dbReference type="SUPFAM" id="SSF53756">
    <property type="entry name" value="UDP-Glycosyltransferase/glycogen phosphorylase"/>
    <property type="match status" value="1"/>
</dbReference>
<dbReference type="Proteomes" id="UP000034723">
    <property type="component" value="Chromosome"/>
</dbReference>
<gene>
    <name evidence="1" type="ORF">GAH_01456</name>
</gene>
<evidence type="ECO:0000313" key="2">
    <source>
        <dbReference type="Proteomes" id="UP000034723"/>
    </source>
</evidence>
<dbReference type="HOGENOM" id="CLU_064233_0_0_2"/>
<dbReference type="Pfam" id="PF04007">
    <property type="entry name" value="DUF354"/>
    <property type="match status" value="1"/>
</dbReference>
<dbReference type="STRING" id="113653.GAH_01456"/>
<dbReference type="PIRSF" id="PIRSF005357">
    <property type="entry name" value="UCP005357"/>
    <property type="match status" value="1"/>
</dbReference>
<dbReference type="AlphaFoldDB" id="A0A0F7ID63"/>